<keyword evidence="3" id="KW-0328">Glycosyltransferase</keyword>
<evidence type="ECO:0000256" key="2">
    <source>
        <dbReference type="ARBA" id="ARBA00005992"/>
    </source>
</evidence>
<keyword evidence="6 9" id="KW-0133">Cell shape</keyword>
<name>A0A9X3MWF3_9ACTN</name>
<evidence type="ECO:0000256" key="3">
    <source>
        <dbReference type="ARBA" id="ARBA00022676"/>
    </source>
</evidence>
<evidence type="ECO:0000259" key="10">
    <source>
        <dbReference type="PROSITE" id="PS52029"/>
    </source>
</evidence>
<dbReference type="GO" id="GO:0071555">
    <property type="term" value="P:cell wall organization"/>
    <property type="evidence" value="ECO:0007669"/>
    <property type="project" value="UniProtKB-UniRule"/>
</dbReference>
<evidence type="ECO:0000256" key="9">
    <source>
        <dbReference type="PROSITE-ProRule" id="PRU01373"/>
    </source>
</evidence>
<dbReference type="Proteomes" id="UP001149140">
    <property type="component" value="Unassembled WGS sequence"/>
</dbReference>
<comment type="pathway">
    <text evidence="1 9">Cell wall biogenesis; peptidoglycan biosynthesis.</text>
</comment>
<dbReference type="CDD" id="cd16913">
    <property type="entry name" value="YkuD_like"/>
    <property type="match status" value="1"/>
</dbReference>
<dbReference type="EMBL" id="JAPDOD010000018">
    <property type="protein sequence ID" value="MDA0162485.1"/>
    <property type="molecule type" value="Genomic_DNA"/>
</dbReference>
<dbReference type="PANTHER" id="PTHR30582">
    <property type="entry name" value="L,D-TRANSPEPTIDASE"/>
    <property type="match status" value="1"/>
</dbReference>
<dbReference type="InterPro" id="IPR038063">
    <property type="entry name" value="Transpep_catalytic_dom"/>
</dbReference>
<evidence type="ECO:0000313" key="12">
    <source>
        <dbReference type="Proteomes" id="UP001149140"/>
    </source>
</evidence>
<feature type="active site" description="Nucleophile" evidence="9">
    <location>
        <position position="249"/>
    </location>
</feature>
<evidence type="ECO:0000313" key="11">
    <source>
        <dbReference type="EMBL" id="MDA0162485.1"/>
    </source>
</evidence>
<dbReference type="AlphaFoldDB" id="A0A9X3MWF3"/>
<keyword evidence="7 9" id="KW-0573">Peptidoglycan synthesis</keyword>
<evidence type="ECO:0000256" key="8">
    <source>
        <dbReference type="ARBA" id="ARBA00023316"/>
    </source>
</evidence>
<dbReference type="GO" id="GO:0071972">
    <property type="term" value="F:peptidoglycan L,D-transpeptidase activity"/>
    <property type="evidence" value="ECO:0007669"/>
    <property type="project" value="TreeGrafter"/>
</dbReference>
<evidence type="ECO:0000256" key="4">
    <source>
        <dbReference type="ARBA" id="ARBA00022679"/>
    </source>
</evidence>
<keyword evidence="5" id="KW-0378">Hydrolase</keyword>
<keyword evidence="12" id="KW-1185">Reference proteome</keyword>
<gene>
    <name evidence="11" type="ORF">OM076_19585</name>
</gene>
<keyword evidence="4" id="KW-0808">Transferase</keyword>
<dbReference type="GO" id="GO:0005576">
    <property type="term" value="C:extracellular region"/>
    <property type="evidence" value="ECO:0007669"/>
    <property type="project" value="TreeGrafter"/>
</dbReference>
<dbReference type="InterPro" id="IPR050979">
    <property type="entry name" value="LD-transpeptidase"/>
</dbReference>
<dbReference type="RefSeq" id="WP_270041724.1">
    <property type="nucleotide sequence ID" value="NZ_JAPDOD010000018.1"/>
</dbReference>
<dbReference type="PANTHER" id="PTHR30582:SF24">
    <property type="entry name" value="L,D-TRANSPEPTIDASE ERFK_SRFK-RELATED"/>
    <property type="match status" value="1"/>
</dbReference>
<sequence>MTLVAGRRRPRSRLLLVAAGLFAVAAILAVAALVPRGSSSPARVSPGDPDAQAAQLPPAPKAAFKIGAPVPLARHRDETTWAAVRDDVVARAAPSRSARAVGTLRALTPEATTNIVLPLARRHLWVKVRLPALPNGTTGWVPRAALGAYGTVRTRVIVDVAKRRLTLLKDGRAVLRVPVGVGAPDAPTPRGQFVVRNILTRFSSKFYGPIALGTSARSETLTDWPGGGYVGIHGTDEPGLIPGAVSHGCIRLRNADIVRLARELPIGTPLTIR</sequence>
<accession>A0A9X3MWF3</accession>
<evidence type="ECO:0000256" key="5">
    <source>
        <dbReference type="ARBA" id="ARBA00022801"/>
    </source>
</evidence>
<feature type="active site" description="Proton donor/acceptor" evidence="9">
    <location>
        <position position="233"/>
    </location>
</feature>
<keyword evidence="8 9" id="KW-0961">Cell wall biogenesis/degradation</keyword>
<dbReference type="InterPro" id="IPR005490">
    <property type="entry name" value="LD_TPept_cat_dom"/>
</dbReference>
<feature type="domain" description="L,D-TPase catalytic" evidence="10">
    <location>
        <begin position="154"/>
        <end position="273"/>
    </location>
</feature>
<evidence type="ECO:0000256" key="6">
    <source>
        <dbReference type="ARBA" id="ARBA00022960"/>
    </source>
</evidence>
<protein>
    <submittedName>
        <fullName evidence="11">L,D-transpeptidase</fullName>
    </submittedName>
</protein>
<dbReference type="Gene3D" id="2.40.440.10">
    <property type="entry name" value="L,D-transpeptidase catalytic domain-like"/>
    <property type="match status" value="1"/>
</dbReference>
<evidence type="ECO:0000256" key="7">
    <source>
        <dbReference type="ARBA" id="ARBA00022984"/>
    </source>
</evidence>
<dbReference type="GO" id="GO:0016757">
    <property type="term" value="F:glycosyltransferase activity"/>
    <property type="evidence" value="ECO:0007669"/>
    <property type="project" value="UniProtKB-KW"/>
</dbReference>
<comment type="caution">
    <text evidence="11">The sequence shown here is derived from an EMBL/GenBank/DDBJ whole genome shotgun (WGS) entry which is preliminary data.</text>
</comment>
<dbReference type="Pfam" id="PF03734">
    <property type="entry name" value="YkuD"/>
    <property type="match status" value="1"/>
</dbReference>
<evidence type="ECO:0000256" key="1">
    <source>
        <dbReference type="ARBA" id="ARBA00004752"/>
    </source>
</evidence>
<dbReference type="PROSITE" id="PS52029">
    <property type="entry name" value="LD_TPASE"/>
    <property type="match status" value="1"/>
</dbReference>
<organism evidence="11 12">
    <name type="scientific">Solirubrobacter ginsenosidimutans</name>
    <dbReference type="NCBI Taxonomy" id="490573"/>
    <lineage>
        <taxon>Bacteria</taxon>
        <taxon>Bacillati</taxon>
        <taxon>Actinomycetota</taxon>
        <taxon>Thermoleophilia</taxon>
        <taxon>Solirubrobacterales</taxon>
        <taxon>Solirubrobacteraceae</taxon>
        <taxon>Solirubrobacter</taxon>
    </lineage>
</organism>
<dbReference type="GO" id="GO:0018104">
    <property type="term" value="P:peptidoglycan-protein cross-linking"/>
    <property type="evidence" value="ECO:0007669"/>
    <property type="project" value="TreeGrafter"/>
</dbReference>
<dbReference type="SUPFAM" id="SSF141523">
    <property type="entry name" value="L,D-transpeptidase catalytic domain-like"/>
    <property type="match status" value="1"/>
</dbReference>
<comment type="similarity">
    <text evidence="2">Belongs to the YkuD family.</text>
</comment>
<proteinExistence type="inferred from homology"/>
<dbReference type="GO" id="GO:0008360">
    <property type="term" value="P:regulation of cell shape"/>
    <property type="evidence" value="ECO:0007669"/>
    <property type="project" value="UniProtKB-UniRule"/>
</dbReference>
<reference evidence="11" key="1">
    <citation type="submission" date="2022-10" db="EMBL/GenBank/DDBJ databases">
        <title>The WGS of Solirubrobacter ginsenosidimutans DSM 21036.</title>
        <authorList>
            <person name="Jiang Z."/>
        </authorList>
    </citation>
    <scope>NUCLEOTIDE SEQUENCE</scope>
    <source>
        <strain evidence="11">DSM 21036</strain>
    </source>
</reference>